<dbReference type="GO" id="GO:0005524">
    <property type="term" value="F:ATP binding"/>
    <property type="evidence" value="ECO:0007669"/>
    <property type="project" value="UniProtKB-KW"/>
</dbReference>
<feature type="binding site" evidence="6">
    <location>
        <begin position="299"/>
        <end position="303"/>
    </location>
    <ligand>
        <name>ATP</name>
        <dbReference type="ChEBI" id="CHEBI:30616"/>
    </ligand>
</feature>
<evidence type="ECO:0000256" key="7">
    <source>
        <dbReference type="RuleBase" id="RU003835"/>
    </source>
</evidence>
<dbReference type="GO" id="GO:0006083">
    <property type="term" value="P:acetate metabolic process"/>
    <property type="evidence" value="ECO:0007669"/>
    <property type="project" value="TreeGrafter"/>
</dbReference>
<dbReference type="GO" id="GO:0000287">
    <property type="term" value="F:magnesium ion binding"/>
    <property type="evidence" value="ECO:0007669"/>
    <property type="project" value="UniProtKB-UniRule"/>
</dbReference>
<comment type="similarity">
    <text evidence="1 6 7">Belongs to the acetokinase family.</text>
</comment>
<organism evidence="8 9">
    <name type="scientific">Eiseniibacteriota bacterium</name>
    <dbReference type="NCBI Taxonomy" id="2212470"/>
    <lineage>
        <taxon>Bacteria</taxon>
        <taxon>Candidatus Eiseniibacteriota</taxon>
    </lineage>
</organism>
<dbReference type="Pfam" id="PF00871">
    <property type="entry name" value="Acetate_kinase"/>
    <property type="match status" value="1"/>
</dbReference>
<comment type="caution">
    <text evidence="8">The sequence shown here is derived from an EMBL/GenBank/DDBJ whole genome shotgun (WGS) entry which is preliminary data.</text>
</comment>
<feature type="binding site" evidence="6">
    <location>
        <begin position="176"/>
        <end position="180"/>
    </location>
    <ligand>
        <name>ATP</name>
        <dbReference type="ChEBI" id="CHEBI:30616"/>
    </ligand>
</feature>
<protein>
    <recommendedName>
        <fullName evidence="6">Acetate kinase</fullName>
        <ecNumber evidence="6">2.7.2.1</ecNumber>
    </recommendedName>
    <alternativeName>
        <fullName evidence="6">Acetokinase</fullName>
    </alternativeName>
</protein>
<dbReference type="UniPathway" id="UPA00340">
    <property type="reaction ID" value="UER00458"/>
</dbReference>
<sequence length="378" mass="39880">MRILALNAGSSSLKWTLLDGASRATLQSSNEAWRGADLAARESQVREVVRAAPAFDVAGHRLVYGDVRFGIATEVGPDQRAALEIMAELDPTHIRPALDGIDAVRAAFPSTPQFAAFDTAFHATMPEAAAGYALPSEWSRQFGLRRYGFHGLSVAHAVKRARALLGGLPRRLIVFHLGSGCSVTAVEDGRSVDTTMGFTPLEGVMMGTRSGSVDPGLVLHLILRRGLSPDEVLDGLLHRSGLLGVSGVSGDVREVLAAARAGSAPARLAFDRFAWSLRRAAGAMCAALGGVDAVVFTGGIGENSREVRGETANGLAFAGLALDEDATPSGAEDRVISARDSRVHALVVRAREDLALLDQVLRLLDARRSAGDELFAAE</sequence>
<dbReference type="SUPFAM" id="SSF53067">
    <property type="entry name" value="Actin-like ATPase domain"/>
    <property type="match status" value="2"/>
</dbReference>
<comment type="subunit">
    <text evidence="6">Homodimer.</text>
</comment>
<dbReference type="GO" id="GO:0008776">
    <property type="term" value="F:acetate kinase activity"/>
    <property type="evidence" value="ECO:0007669"/>
    <property type="project" value="UniProtKB-UniRule"/>
</dbReference>
<evidence type="ECO:0000256" key="6">
    <source>
        <dbReference type="HAMAP-Rule" id="MF_00020"/>
    </source>
</evidence>
<reference evidence="8 9" key="1">
    <citation type="journal article" date="2019" name="Nat. Microbiol.">
        <title>Mediterranean grassland soil C-N compound turnover is dependent on rainfall and depth, and is mediated by genomically divergent microorganisms.</title>
        <authorList>
            <person name="Diamond S."/>
            <person name="Andeer P.F."/>
            <person name="Li Z."/>
            <person name="Crits-Christoph A."/>
            <person name="Burstein D."/>
            <person name="Anantharaman K."/>
            <person name="Lane K.R."/>
            <person name="Thomas B.C."/>
            <person name="Pan C."/>
            <person name="Northen T.R."/>
            <person name="Banfield J.F."/>
        </authorList>
    </citation>
    <scope>NUCLEOTIDE SEQUENCE [LARGE SCALE GENOMIC DNA]</scope>
    <source>
        <strain evidence="8">WS_10</strain>
    </source>
</reference>
<dbReference type="AlphaFoldDB" id="A0A538U7D3"/>
<evidence type="ECO:0000256" key="5">
    <source>
        <dbReference type="ARBA" id="ARBA00022840"/>
    </source>
</evidence>
<feature type="active site" description="Proton donor/acceptor" evidence="6">
    <location>
        <position position="118"/>
    </location>
</feature>
<keyword evidence="6" id="KW-0963">Cytoplasm</keyword>
<dbReference type="PROSITE" id="PS01076">
    <property type="entry name" value="ACETATE_KINASE_2"/>
    <property type="match status" value="1"/>
</dbReference>
<dbReference type="InterPro" id="IPR023865">
    <property type="entry name" value="Aliphatic_acid_kinase_CS"/>
</dbReference>
<gene>
    <name evidence="6" type="primary">ackA</name>
    <name evidence="8" type="ORF">E6K80_04595</name>
</gene>
<dbReference type="Proteomes" id="UP000319836">
    <property type="component" value="Unassembled WGS sequence"/>
</dbReference>
<keyword evidence="2 6" id="KW-0808">Transferase</keyword>
<feature type="binding site" evidence="6">
    <location>
        <position position="352"/>
    </location>
    <ligand>
        <name>Mg(2+)</name>
        <dbReference type="ChEBI" id="CHEBI:18420"/>
    </ligand>
</feature>
<evidence type="ECO:0000256" key="1">
    <source>
        <dbReference type="ARBA" id="ARBA00008748"/>
    </source>
</evidence>
<dbReference type="PRINTS" id="PR00471">
    <property type="entry name" value="ACETATEKNASE"/>
</dbReference>
<dbReference type="EC" id="2.7.2.1" evidence="6"/>
<feature type="site" description="Transition state stabilizer" evidence="6">
    <location>
        <position position="209"/>
    </location>
</feature>
<dbReference type="InterPro" id="IPR000890">
    <property type="entry name" value="Aliphatic_acid_kin_short-chain"/>
</dbReference>
<keyword evidence="5 6" id="KW-0067">ATP-binding</keyword>
<dbReference type="EMBL" id="VBPA01000103">
    <property type="protein sequence ID" value="TMQ71777.1"/>
    <property type="molecule type" value="Genomic_DNA"/>
</dbReference>
<dbReference type="NCBIfam" id="TIGR00016">
    <property type="entry name" value="ackA"/>
    <property type="match status" value="1"/>
</dbReference>
<dbReference type="InterPro" id="IPR004372">
    <property type="entry name" value="Ac/propionate_kinase"/>
</dbReference>
<dbReference type="PANTHER" id="PTHR21060:SF15">
    <property type="entry name" value="ACETATE KINASE-RELATED"/>
    <property type="match status" value="1"/>
</dbReference>
<keyword evidence="6" id="KW-0460">Magnesium</keyword>
<accession>A0A538U7D3</accession>
<feature type="site" description="Transition state stabilizer" evidence="6">
    <location>
        <position position="150"/>
    </location>
</feature>
<keyword evidence="4 6" id="KW-0418">Kinase</keyword>
<feature type="binding site" evidence="6">
    <location>
        <begin position="251"/>
        <end position="253"/>
    </location>
    <ligand>
        <name>ATP</name>
        <dbReference type="ChEBI" id="CHEBI:30616"/>
    </ligand>
</feature>
<evidence type="ECO:0000256" key="4">
    <source>
        <dbReference type="ARBA" id="ARBA00022777"/>
    </source>
</evidence>
<evidence type="ECO:0000256" key="3">
    <source>
        <dbReference type="ARBA" id="ARBA00022741"/>
    </source>
</evidence>
<keyword evidence="3 6" id="KW-0547">Nucleotide-binding</keyword>
<comment type="catalytic activity">
    <reaction evidence="6">
        <text>acetate + ATP = acetyl phosphate + ADP</text>
        <dbReference type="Rhea" id="RHEA:11352"/>
        <dbReference type="ChEBI" id="CHEBI:22191"/>
        <dbReference type="ChEBI" id="CHEBI:30089"/>
        <dbReference type="ChEBI" id="CHEBI:30616"/>
        <dbReference type="ChEBI" id="CHEBI:456216"/>
        <dbReference type="EC" id="2.7.2.1"/>
    </reaction>
</comment>
<keyword evidence="6" id="KW-0479">Metal-binding</keyword>
<feature type="binding site" evidence="6">
    <location>
        <position position="14"/>
    </location>
    <ligand>
        <name>ATP</name>
        <dbReference type="ChEBI" id="CHEBI:30616"/>
    </ligand>
</feature>
<dbReference type="GO" id="GO:0005737">
    <property type="term" value="C:cytoplasm"/>
    <property type="evidence" value="ECO:0007669"/>
    <property type="project" value="UniProtKB-SubCell"/>
</dbReference>
<dbReference type="PIRSF" id="PIRSF000722">
    <property type="entry name" value="Acetate_prop_kin"/>
    <property type="match status" value="1"/>
</dbReference>
<feature type="binding site" evidence="6">
    <location>
        <position position="7"/>
    </location>
    <ligand>
        <name>Mg(2+)</name>
        <dbReference type="ChEBI" id="CHEBI:18420"/>
    </ligand>
</feature>
<proteinExistence type="inferred from homology"/>
<dbReference type="HAMAP" id="MF_00020">
    <property type="entry name" value="Acetate_kinase"/>
    <property type="match status" value="1"/>
</dbReference>
<dbReference type="GO" id="GO:0006085">
    <property type="term" value="P:acetyl-CoA biosynthetic process"/>
    <property type="evidence" value="ECO:0007669"/>
    <property type="project" value="UniProtKB-UniRule"/>
</dbReference>
<evidence type="ECO:0000313" key="8">
    <source>
        <dbReference type="EMBL" id="TMQ71777.1"/>
    </source>
</evidence>
<dbReference type="InterPro" id="IPR043129">
    <property type="entry name" value="ATPase_NBD"/>
</dbReference>
<dbReference type="PANTHER" id="PTHR21060">
    <property type="entry name" value="ACETATE KINASE"/>
    <property type="match status" value="1"/>
</dbReference>
<dbReference type="Gene3D" id="3.30.420.40">
    <property type="match status" value="2"/>
</dbReference>
<comment type="pathway">
    <text evidence="6">Metabolic intermediate biosynthesis; acetyl-CoA biosynthesis; acetyl-CoA from acetate: step 1/2.</text>
</comment>
<evidence type="ECO:0000256" key="2">
    <source>
        <dbReference type="ARBA" id="ARBA00022679"/>
    </source>
</evidence>
<name>A0A538U7D3_UNCEI</name>
<comment type="cofactor">
    <cofactor evidence="6">
        <name>Mg(2+)</name>
        <dbReference type="ChEBI" id="CHEBI:18420"/>
    </cofactor>
    <cofactor evidence="6">
        <name>Mn(2+)</name>
        <dbReference type="ChEBI" id="CHEBI:29035"/>
    </cofactor>
    <text evidence="6">Mg(2+). Can also accept Mn(2+).</text>
</comment>
<feature type="binding site" evidence="6">
    <location>
        <position position="61"/>
    </location>
    <ligand>
        <name>substrate</name>
    </ligand>
</feature>
<evidence type="ECO:0000313" key="9">
    <source>
        <dbReference type="Proteomes" id="UP000319836"/>
    </source>
</evidence>
<comment type="function">
    <text evidence="6">Catalyzes the formation of acetyl phosphate from acetate and ATP. Can also catalyze the reverse reaction.</text>
</comment>
<dbReference type="PROSITE" id="PS01075">
    <property type="entry name" value="ACETATE_KINASE_1"/>
    <property type="match status" value="1"/>
</dbReference>
<comment type="subcellular location">
    <subcellularLocation>
        <location evidence="6">Cytoplasm</location>
    </subcellularLocation>
</comment>